<dbReference type="PROSITE" id="PS00061">
    <property type="entry name" value="ADH_SHORT"/>
    <property type="match status" value="1"/>
</dbReference>
<name>A0ABP3RTX4_9ACTN</name>
<dbReference type="InterPro" id="IPR002347">
    <property type="entry name" value="SDR_fam"/>
</dbReference>
<dbReference type="RefSeq" id="WP_344603242.1">
    <property type="nucleotide sequence ID" value="NZ_BAAAHE010000011.1"/>
</dbReference>
<keyword evidence="4" id="KW-1185">Reference proteome</keyword>
<dbReference type="Pfam" id="PF13561">
    <property type="entry name" value="adh_short_C2"/>
    <property type="match status" value="1"/>
</dbReference>
<comment type="similarity">
    <text evidence="1">Belongs to the short-chain dehydrogenases/reductases (SDR) family.</text>
</comment>
<dbReference type="Proteomes" id="UP001500957">
    <property type="component" value="Unassembled WGS sequence"/>
</dbReference>
<dbReference type="PANTHER" id="PTHR42760">
    <property type="entry name" value="SHORT-CHAIN DEHYDROGENASES/REDUCTASES FAMILY MEMBER"/>
    <property type="match status" value="1"/>
</dbReference>
<dbReference type="InterPro" id="IPR036291">
    <property type="entry name" value="NAD(P)-bd_dom_sf"/>
</dbReference>
<dbReference type="NCBIfam" id="NF005559">
    <property type="entry name" value="PRK07231.1"/>
    <property type="match status" value="1"/>
</dbReference>
<evidence type="ECO:0000313" key="4">
    <source>
        <dbReference type="Proteomes" id="UP001500957"/>
    </source>
</evidence>
<dbReference type="PRINTS" id="PR00081">
    <property type="entry name" value="GDHRDH"/>
</dbReference>
<dbReference type="Gene3D" id="3.40.50.720">
    <property type="entry name" value="NAD(P)-binding Rossmann-like Domain"/>
    <property type="match status" value="1"/>
</dbReference>
<dbReference type="PANTHER" id="PTHR42760:SF40">
    <property type="entry name" value="3-OXOACYL-[ACYL-CARRIER-PROTEIN] REDUCTASE, CHLOROPLASTIC"/>
    <property type="match status" value="1"/>
</dbReference>
<comment type="caution">
    <text evidence="3">The sequence shown here is derived from an EMBL/GenBank/DDBJ whole genome shotgun (WGS) entry which is preliminary data.</text>
</comment>
<dbReference type="SMART" id="SM00822">
    <property type="entry name" value="PKS_KR"/>
    <property type="match status" value="1"/>
</dbReference>
<organism evidence="3 4">
    <name type="scientific">Sporichthya brevicatena</name>
    <dbReference type="NCBI Taxonomy" id="171442"/>
    <lineage>
        <taxon>Bacteria</taxon>
        <taxon>Bacillati</taxon>
        <taxon>Actinomycetota</taxon>
        <taxon>Actinomycetes</taxon>
        <taxon>Sporichthyales</taxon>
        <taxon>Sporichthyaceae</taxon>
        <taxon>Sporichthya</taxon>
    </lineage>
</organism>
<protein>
    <submittedName>
        <fullName evidence="3">3-oxoacyl-ACP reductase FabG</fullName>
    </submittedName>
</protein>
<dbReference type="EMBL" id="BAAAHE010000011">
    <property type="protein sequence ID" value="GAA0614233.1"/>
    <property type="molecule type" value="Genomic_DNA"/>
</dbReference>
<evidence type="ECO:0000259" key="2">
    <source>
        <dbReference type="SMART" id="SM00822"/>
    </source>
</evidence>
<dbReference type="InterPro" id="IPR020904">
    <property type="entry name" value="Sc_DH/Rdtase_CS"/>
</dbReference>
<feature type="domain" description="Ketoreductase" evidence="2">
    <location>
        <begin position="7"/>
        <end position="185"/>
    </location>
</feature>
<dbReference type="InterPro" id="IPR057326">
    <property type="entry name" value="KR_dom"/>
</dbReference>
<proteinExistence type="inferred from homology"/>
<evidence type="ECO:0000313" key="3">
    <source>
        <dbReference type="EMBL" id="GAA0614233.1"/>
    </source>
</evidence>
<evidence type="ECO:0000256" key="1">
    <source>
        <dbReference type="ARBA" id="ARBA00006484"/>
    </source>
</evidence>
<gene>
    <name evidence="3" type="primary">fabG_7</name>
    <name evidence="3" type="ORF">GCM10009547_15110</name>
</gene>
<sequence length="254" mass="26088">MSRFDGKVAIVTGAAQGIGAATATRFAFEGATVAVVDITAERGADTVAEIEKGGGKAVAFGIDVSNSASVTAGVEEIVAQFGGVDILVNNAGVTRDNMLFKMTEEDWDLAVDVSLKGAFLMAQAAQRHMVPKKSGKIVSLSSISALGNRGQSNYSAAKAGIQGLTATMALELARYNINVNAVAPGFVDTAMTRATAVRMGLDPEEFVAAGAAATPIGRVAQPDDIASVIAFLASEDARHIVGQTIYVHGGKWGV</sequence>
<dbReference type="PRINTS" id="PR00080">
    <property type="entry name" value="SDRFAMILY"/>
</dbReference>
<accession>A0ABP3RTX4</accession>
<reference evidence="4" key="1">
    <citation type="journal article" date="2019" name="Int. J. Syst. Evol. Microbiol.">
        <title>The Global Catalogue of Microorganisms (GCM) 10K type strain sequencing project: providing services to taxonomists for standard genome sequencing and annotation.</title>
        <authorList>
            <consortium name="The Broad Institute Genomics Platform"/>
            <consortium name="The Broad Institute Genome Sequencing Center for Infectious Disease"/>
            <person name="Wu L."/>
            <person name="Ma J."/>
        </authorList>
    </citation>
    <scope>NUCLEOTIDE SEQUENCE [LARGE SCALE GENOMIC DNA]</scope>
    <source>
        <strain evidence="4">JCM 10671</strain>
    </source>
</reference>
<dbReference type="SUPFAM" id="SSF51735">
    <property type="entry name" value="NAD(P)-binding Rossmann-fold domains"/>
    <property type="match status" value="1"/>
</dbReference>